<protein>
    <recommendedName>
        <fullName evidence="5">Mandelate racemase/muconate lactonizing enzyme C-terminal domain-containing protein</fullName>
    </recommendedName>
</protein>
<gene>
    <name evidence="6" type="ORF">NLI96_g3627</name>
</gene>
<evidence type="ECO:0000259" key="5">
    <source>
        <dbReference type="SMART" id="SM00922"/>
    </source>
</evidence>
<dbReference type="GO" id="GO:0016836">
    <property type="term" value="F:hydro-lyase activity"/>
    <property type="evidence" value="ECO:0007669"/>
    <property type="project" value="TreeGrafter"/>
</dbReference>
<reference evidence="6" key="1">
    <citation type="submission" date="2022-07" db="EMBL/GenBank/DDBJ databases">
        <title>Genome Sequence of Physisporinus lineatus.</title>
        <authorList>
            <person name="Buettner E."/>
        </authorList>
    </citation>
    <scope>NUCLEOTIDE SEQUENCE</scope>
    <source>
        <strain evidence="6">VT162</strain>
    </source>
</reference>
<keyword evidence="3" id="KW-0460">Magnesium</keyword>
<dbReference type="Pfam" id="PF13378">
    <property type="entry name" value="MR_MLE_C"/>
    <property type="match status" value="1"/>
</dbReference>
<evidence type="ECO:0000256" key="1">
    <source>
        <dbReference type="ARBA" id="ARBA00001946"/>
    </source>
</evidence>
<organism evidence="6 7">
    <name type="scientific">Meripilus lineatus</name>
    <dbReference type="NCBI Taxonomy" id="2056292"/>
    <lineage>
        <taxon>Eukaryota</taxon>
        <taxon>Fungi</taxon>
        <taxon>Dikarya</taxon>
        <taxon>Basidiomycota</taxon>
        <taxon>Agaricomycotina</taxon>
        <taxon>Agaricomycetes</taxon>
        <taxon>Polyporales</taxon>
        <taxon>Meripilaceae</taxon>
        <taxon>Meripilus</taxon>
    </lineage>
</organism>
<proteinExistence type="predicted"/>
<dbReference type="InterPro" id="IPR013342">
    <property type="entry name" value="Mandelate_racemase_C"/>
</dbReference>
<feature type="domain" description="Mandelate racemase/muconate lactonizing enzyme C-terminal" evidence="5">
    <location>
        <begin position="25"/>
        <end position="161"/>
    </location>
</feature>
<accession>A0AAD5YGF4</accession>
<evidence type="ECO:0000256" key="2">
    <source>
        <dbReference type="ARBA" id="ARBA00022723"/>
    </source>
</evidence>
<dbReference type="PANTHER" id="PTHR13794:SF58">
    <property type="entry name" value="MITOCHONDRIAL ENOLASE SUPERFAMILY MEMBER 1"/>
    <property type="match status" value="1"/>
</dbReference>
<comment type="caution">
    <text evidence="6">The sequence shown here is derived from an EMBL/GenBank/DDBJ whole genome shotgun (WGS) entry which is preliminary data.</text>
</comment>
<dbReference type="SMART" id="SM00922">
    <property type="entry name" value="MR_MLE"/>
    <property type="match status" value="1"/>
</dbReference>
<dbReference type="EMBL" id="JANAWD010000095">
    <property type="protein sequence ID" value="KAJ3487327.1"/>
    <property type="molecule type" value="Genomic_DNA"/>
</dbReference>
<dbReference type="InterPro" id="IPR029065">
    <property type="entry name" value="Enolase_C-like"/>
</dbReference>
<dbReference type="SUPFAM" id="SSF51604">
    <property type="entry name" value="Enolase C-terminal domain-like"/>
    <property type="match status" value="1"/>
</dbReference>
<evidence type="ECO:0000256" key="3">
    <source>
        <dbReference type="ARBA" id="ARBA00022842"/>
    </source>
</evidence>
<keyword evidence="2" id="KW-0479">Metal-binding</keyword>
<dbReference type="GO" id="GO:0016052">
    <property type="term" value="P:carbohydrate catabolic process"/>
    <property type="evidence" value="ECO:0007669"/>
    <property type="project" value="TreeGrafter"/>
</dbReference>
<sequence length="187" mass="20906">MEEALAMFRVRDSYITSAGWLGYSDEKVSRLTREAVQAGFNHFKMKVGADKGSDLRRGQLIRSIINDPQHLPEGHKPRDPNGPYLAGKNAGPTGSVLIIDANQVWEVNEAIEYVKGLEEIRPWCAYSLSCPTFNPIRFIEEPTAPDDILGHAAIRKALKPYRIGVATGEHAHNRMVFKQLQKSHGEL</sequence>
<evidence type="ECO:0000313" key="7">
    <source>
        <dbReference type="Proteomes" id="UP001212997"/>
    </source>
</evidence>
<evidence type="ECO:0000256" key="4">
    <source>
        <dbReference type="SAM" id="MobiDB-lite"/>
    </source>
</evidence>
<keyword evidence="7" id="KW-1185">Reference proteome</keyword>
<feature type="compositionally biased region" description="Basic and acidic residues" evidence="4">
    <location>
        <begin position="70"/>
        <end position="79"/>
    </location>
</feature>
<evidence type="ECO:0000313" key="6">
    <source>
        <dbReference type="EMBL" id="KAJ3487327.1"/>
    </source>
</evidence>
<dbReference type="AlphaFoldDB" id="A0AAD5YGF4"/>
<dbReference type="InterPro" id="IPR036849">
    <property type="entry name" value="Enolase-like_C_sf"/>
</dbReference>
<dbReference type="GO" id="GO:0000287">
    <property type="term" value="F:magnesium ion binding"/>
    <property type="evidence" value="ECO:0007669"/>
    <property type="project" value="TreeGrafter"/>
</dbReference>
<name>A0AAD5YGF4_9APHY</name>
<feature type="region of interest" description="Disordered" evidence="4">
    <location>
        <begin position="66"/>
        <end position="86"/>
    </location>
</feature>
<comment type="cofactor">
    <cofactor evidence="1">
        <name>Mg(2+)</name>
        <dbReference type="ChEBI" id="CHEBI:18420"/>
    </cofactor>
</comment>
<dbReference type="PANTHER" id="PTHR13794">
    <property type="entry name" value="ENOLASE SUPERFAMILY, MANDELATE RACEMASE"/>
    <property type="match status" value="1"/>
</dbReference>
<dbReference type="Proteomes" id="UP001212997">
    <property type="component" value="Unassembled WGS sequence"/>
</dbReference>
<dbReference type="Gene3D" id="3.20.20.120">
    <property type="entry name" value="Enolase-like C-terminal domain"/>
    <property type="match status" value="1"/>
</dbReference>
<dbReference type="InterPro" id="IPR046945">
    <property type="entry name" value="RHMD-like"/>
</dbReference>